<name>A0AA41QYZ7_9MICO</name>
<dbReference type="AlphaFoldDB" id="A0AA41QYZ7"/>
<dbReference type="EMBL" id="JALGAR010000005">
    <property type="protein sequence ID" value="MCI4659418.1"/>
    <property type="molecule type" value="Genomic_DNA"/>
</dbReference>
<dbReference type="RefSeq" id="WP_243012936.1">
    <property type="nucleotide sequence ID" value="NZ_JALGAR010000005.1"/>
</dbReference>
<evidence type="ECO:0000313" key="2">
    <source>
        <dbReference type="EMBL" id="MCI4659418.1"/>
    </source>
</evidence>
<sequence length="362" mass="35910">MKLNNKIRLAAVGVVTLGLVAGASMVASATTQTNGSDAALYVYDTNGDVVTNAAQTWQWDDDISASSSVTDFGAPFTCPVLSTGVYVFLAAPGTERTASTWKASSVSAFQPGTKELSYAGLKPDTFTDGANALAKAAGGNYSLGIACTTDNGVNVNGAFFRSISVTPVTGVYTIAAPADAVVTPPPTTAPPVVAGPQNGTVALAPATTLAANGVLALTVPTNAAATFSAPSLVGNKSTSVGSLGAITVNDQRVVTREGWDLNANVADFTTVTPATATGNNIISKTQLGLAPSVTAAGSTAVGATAAAAQVAGSATYPAAFASAAANQTVGDSVLNAGLTFVAPQEKVVGTYTSTMTLTVVSK</sequence>
<protein>
    <recommendedName>
        <fullName evidence="4">WxL domain-containing protein</fullName>
    </recommendedName>
</protein>
<keyword evidence="1" id="KW-0732">Signal</keyword>
<feature type="chain" id="PRO_5041338285" description="WxL domain-containing protein" evidence="1">
    <location>
        <begin position="30"/>
        <end position="362"/>
    </location>
</feature>
<organism evidence="2 3">
    <name type="scientific">Cryobacterium zhongshanensis</name>
    <dbReference type="NCBI Taxonomy" id="2928153"/>
    <lineage>
        <taxon>Bacteria</taxon>
        <taxon>Bacillati</taxon>
        <taxon>Actinomycetota</taxon>
        <taxon>Actinomycetes</taxon>
        <taxon>Micrococcales</taxon>
        <taxon>Microbacteriaceae</taxon>
        <taxon>Cryobacterium</taxon>
    </lineage>
</organism>
<proteinExistence type="predicted"/>
<keyword evidence="3" id="KW-1185">Reference proteome</keyword>
<feature type="signal peptide" evidence="1">
    <location>
        <begin position="1"/>
        <end position="29"/>
    </location>
</feature>
<evidence type="ECO:0000256" key="1">
    <source>
        <dbReference type="SAM" id="SignalP"/>
    </source>
</evidence>
<comment type="caution">
    <text evidence="2">The sequence shown here is derived from an EMBL/GenBank/DDBJ whole genome shotgun (WGS) entry which is preliminary data.</text>
</comment>
<dbReference type="Proteomes" id="UP001165341">
    <property type="component" value="Unassembled WGS sequence"/>
</dbReference>
<evidence type="ECO:0008006" key="4">
    <source>
        <dbReference type="Google" id="ProtNLM"/>
    </source>
</evidence>
<gene>
    <name evidence="2" type="ORF">MQH31_16570</name>
</gene>
<accession>A0AA41QYZ7</accession>
<reference evidence="2" key="1">
    <citation type="submission" date="2022-03" db="EMBL/GenBank/DDBJ databases">
        <title>Cryobacterium sp. nov. strain ZS14-85, isolated from Antarctic soil.</title>
        <authorList>
            <person name="Li J."/>
            <person name="Niu G."/>
        </authorList>
    </citation>
    <scope>NUCLEOTIDE SEQUENCE</scope>
    <source>
        <strain evidence="2">ZS14-85</strain>
    </source>
</reference>
<evidence type="ECO:0000313" key="3">
    <source>
        <dbReference type="Proteomes" id="UP001165341"/>
    </source>
</evidence>